<keyword evidence="3" id="KW-0328">Glycosyltransferase</keyword>
<evidence type="ECO:0000256" key="7">
    <source>
        <dbReference type="ARBA" id="ARBA00023136"/>
    </source>
</evidence>
<dbReference type="AlphaFoldDB" id="A0A5C5RM90"/>
<feature type="transmembrane region" description="Helical" evidence="8">
    <location>
        <begin position="165"/>
        <end position="198"/>
    </location>
</feature>
<evidence type="ECO:0000313" key="9">
    <source>
        <dbReference type="EMBL" id="TWS23782.1"/>
    </source>
</evidence>
<evidence type="ECO:0000256" key="5">
    <source>
        <dbReference type="ARBA" id="ARBA00022692"/>
    </source>
</evidence>
<evidence type="ECO:0000256" key="2">
    <source>
        <dbReference type="ARBA" id="ARBA00022475"/>
    </source>
</evidence>
<comment type="subcellular location">
    <subcellularLocation>
        <location evidence="1">Cell membrane</location>
        <topology evidence="1">Multi-pass membrane protein</topology>
    </subcellularLocation>
</comment>
<dbReference type="PANTHER" id="PTHR33908">
    <property type="entry name" value="MANNOSYLTRANSFERASE YKCB-RELATED"/>
    <property type="match status" value="1"/>
</dbReference>
<reference evidence="9 10" key="2">
    <citation type="submission" date="2019-08" db="EMBL/GenBank/DDBJ databases">
        <title>Tsukamurella conjunctivitidis sp. nov., Tsukamurella assacharolytica sp. nov. and Tsukamurella sputae sp. nov. isolated from patients with conjunctivitis, bacteraemia (lymphoma) and respiratory infection (sputum) in Hong Kong.</title>
        <authorList>
            <person name="Fok K.M.N."/>
            <person name="Fong J.Y.H."/>
        </authorList>
    </citation>
    <scope>NUCLEOTIDE SEQUENCE [LARGE SCALE GENOMIC DNA]</scope>
    <source>
        <strain evidence="9 10">HKU70</strain>
    </source>
</reference>
<dbReference type="PANTHER" id="PTHR33908:SF11">
    <property type="entry name" value="MEMBRANE PROTEIN"/>
    <property type="match status" value="1"/>
</dbReference>
<dbReference type="GO" id="GO:0009103">
    <property type="term" value="P:lipopolysaccharide biosynthetic process"/>
    <property type="evidence" value="ECO:0007669"/>
    <property type="project" value="UniProtKB-ARBA"/>
</dbReference>
<keyword evidence="10" id="KW-1185">Reference proteome</keyword>
<dbReference type="GO" id="GO:0005886">
    <property type="term" value="C:plasma membrane"/>
    <property type="evidence" value="ECO:0007669"/>
    <property type="project" value="UniProtKB-SubCell"/>
</dbReference>
<evidence type="ECO:0000256" key="4">
    <source>
        <dbReference type="ARBA" id="ARBA00022679"/>
    </source>
</evidence>
<feature type="transmembrane region" description="Helical" evidence="8">
    <location>
        <begin position="210"/>
        <end position="235"/>
    </location>
</feature>
<protein>
    <submittedName>
        <fullName evidence="9">ABC transporter</fullName>
    </submittedName>
</protein>
<accession>A0A5C5RM90</accession>
<proteinExistence type="predicted"/>
<comment type="caution">
    <text evidence="9">The sequence shown here is derived from an EMBL/GenBank/DDBJ whole genome shotgun (WGS) entry which is preliminary data.</text>
</comment>
<evidence type="ECO:0000313" key="10">
    <source>
        <dbReference type="Proteomes" id="UP000319792"/>
    </source>
</evidence>
<feature type="transmembrane region" description="Helical" evidence="8">
    <location>
        <begin position="325"/>
        <end position="351"/>
    </location>
</feature>
<evidence type="ECO:0000256" key="1">
    <source>
        <dbReference type="ARBA" id="ARBA00004651"/>
    </source>
</evidence>
<name>A0A5C5RM90_9ACTN</name>
<sequence length="547" mass="57516">MRRPGTVVFLLASALYLLAGVVVTARHQILLGDALARVASASSAVHGQSPGLTSLGFVFPPLTALAQLPLVALDPIAPWLTVDGMSAVIVSALFAAGTVVQLDGIARDRGVRALVRVPVVVVFAVNPMIVFYAANGMSEAPCLFFLVWAVRRLIRWADDDDVHELIVAGIALALAYLTRYDGAVATAAAGVLVFVITWRRARGERRFGTAFMDLNLVAAPGLAAFLAWALAGWMITGDLFAQFSSRYGNSAILAQTGGADGAAASPAAMSAMSFVILAPTLPVLLVCAAVVQRRRPVVLAAPLAVFGAVLLFQTATFLSGGTFGFLRFTITAIPLAAILALFATPAGRAVTSPRPGRFRWMGAPPGPPRRSVVAPTVAVLALVAALPVTTVGMGSPIYAAQEFALRTVFAGPADTGPELDRARRTALAFATERRIAEYLDAKGLPRASVAVDTASGFAIVARSQRPLQFIETADPDFTQAVNAPTRHGVRYLLTVPPTGRGEADALNLRYPTLFENGAGVAELEVEARNDAPDQPDWRLYRVLGAGS</sequence>
<keyword evidence="4" id="KW-0808">Transferase</keyword>
<keyword evidence="6 8" id="KW-1133">Transmembrane helix</keyword>
<organism evidence="9 10">
    <name type="scientific">Tsukamurella sputi</name>
    <dbReference type="NCBI Taxonomy" id="2591848"/>
    <lineage>
        <taxon>Bacteria</taxon>
        <taxon>Bacillati</taxon>
        <taxon>Actinomycetota</taxon>
        <taxon>Actinomycetes</taxon>
        <taxon>Mycobacteriales</taxon>
        <taxon>Tsukamurellaceae</taxon>
        <taxon>Tsukamurella</taxon>
    </lineage>
</organism>
<feature type="transmembrane region" description="Helical" evidence="8">
    <location>
        <begin position="114"/>
        <end position="134"/>
    </location>
</feature>
<keyword evidence="7 8" id="KW-0472">Membrane</keyword>
<evidence type="ECO:0000256" key="3">
    <source>
        <dbReference type="ARBA" id="ARBA00022676"/>
    </source>
</evidence>
<keyword evidence="2" id="KW-1003">Cell membrane</keyword>
<feature type="transmembrane region" description="Helical" evidence="8">
    <location>
        <begin position="76"/>
        <end position="102"/>
    </location>
</feature>
<gene>
    <name evidence="9" type="ORF">FK268_12915</name>
</gene>
<evidence type="ECO:0000256" key="6">
    <source>
        <dbReference type="ARBA" id="ARBA00022989"/>
    </source>
</evidence>
<evidence type="ECO:0000256" key="8">
    <source>
        <dbReference type="SAM" id="Phobius"/>
    </source>
</evidence>
<dbReference type="OrthoDB" id="3276839at2"/>
<reference evidence="9 10" key="1">
    <citation type="submission" date="2019-06" db="EMBL/GenBank/DDBJ databases">
        <authorList>
            <person name="Teng J.L.L."/>
            <person name="Lee H.H."/>
            <person name="Lau S.K.P."/>
            <person name="Woo P.C.Y."/>
        </authorList>
    </citation>
    <scope>NUCLEOTIDE SEQUENCE [LARGE SCALE GENOMIC DNA]</scope>
    <source>
        <strain evidence="9 10">HKU70</strain>
    </source>
</reference>
<dbReference type="EMBL" id="VIGV01000004">
    <property type="protein sequence ID" value="TWS23782.1"/>
    <property type="molecule type" value="Genomic_DNA"/>
</dbReference>
<dbReference type="InterPro" id="IPR050297">
    <property type="entry name" value="LipidA_mod_glycosyltrf_83"/>
</dbReference>
<keyword evidence="5 8" id="KW-0812">Transmembrane</keyword>
<dbReference type="GO" id="GO:0016763">
    <property type="term" value="F:pentosyltransferase activity"/>
    <property type="evidence" value="ECO:0007669"/>
    <property type="project" value="TreeGrafter"/>
</dbReference>
<feature type="transmembrane region" description="Helical" evidence="8">
    <location>
        <begin position="372"/>
        <end position="393"/>
    </location>
</feature>
<dbReference type="Proteomes" id="UP000319792">
    <property type="component" value="Unassembled WGS sequence"/>
</dbReference>
<feature type="transmembrane region" description="Helical" evidence="8">
    <location>
        <begin position="271"/>
        <end position="291"/>
    </location>
</feature>
<feature type="transmembrane region" description="Helical" evidence="8">
    <location>
        <begin position="298"/>
        <end position="319"/>
    </location>
</feature>